<evidence type="ECO:0000256" key="2">
    <source>
        <dbReference type="ARBA" id="ARBA00022840"/>
    </source>
</evidence>
<dbReference type="SMART" id="SM00382">
    <property type="entry name" value="AAA"/>
    <property type="match status" value="1"/>
</dbReference>
<dbReference type="PROSITE" id="PS50893">
    <property type="entry name" value="ABC_TRANSPORTER_2"/>
    <property type="match status" value="1"/>
</dbReference>
<name>A0A0D2M406_HYPSF</name>
<organism evidence="4 5">
    <name type="scientific">Hypholoma sublateritium (strain FD-334 SS-4)</name>
    <dbReference type="NCBI Taxonomy" id="945553"/>
    <lineage>
        <taxon>Eukaryota</taxon>
        <taxon>Fungi</taxon>
        <taxon>Dikarya</taxon>
        <taxon>Basidiomycota</taxon>
        <taxon>Agaricomycotina</taxon>
        <taxon>Agaricomycetes</taxon>
        <taxon>Agaricomycetidae</taxon>
        <taxon>Agaricales</taxon>
        <taxon>Agaricineae</taxon>
        <taxon>Strophariaceae</taxon>
        <taxon>Hypholoma</taxon>
    </lineage>
</organism>
<reference evidence="5" key="1">
    <citation type="submission" date="2014-04" db="EMBL/GenBank/DDBJ databases">
        <title>Evolutionary Origins and Diversification of the Mycorrhizal Mutualists.</title>
        <authorList>
            <consortium name="DOE Joint Genome Institute"/>
            <consortium name="Mycorrhizal Genomics Consortium"/>
            <person name="Kohler A."/>
            <person name="Kuo A."/>
            <person name="Nagy L.G."/>
            <person name="Floudas D."/>
            <person name="Copeland A."/>
            <person name="Barry K.W."/>
            <person name="Cichocki N."/>
            <person name="Veneault-Fourrey C."/>
            <person name="LaButti K."/>
            <person name="Lindquist E.A."/>
            <person name="Lipzen A."/>
            <person name="Lundell T."/>
            <person name="Morin E."/>
            <person name="Murat C."/>
            <person name="Riley R."/>
            <person name="Ohm R."/>
            <person name="Sun H."/>
            <person name="Tunlid A."/>
            <person name="Henrissat B."/>
            <person name="Grigoriev I.V."/>
            <person name="Hibbett D.S."/>
            <person name="Martin F."/>
        </authorList>
    </citation>
    <scope>NUCLEOTIDE SEQUENCE [LARGE SCALE GENOMIC DNA]</scope>
    <source>
        <strain evidence="5">FD-334 SS-4</strain>
    </source>
</reference>
<dbReference type="InterPro" id="IPR003593">
    <property type="entry name" value="AAA+_ATPase"/>
</dbReference>
<feature type="domain" description="ABC transporter" evidence="3">
    <location>
        <begin position="21"/>
        <end position="290"/>
    </location>
</feature>
<protein>
    <recommendedName>
        <fullName evidence="3">ABC transporter domain-containing protein</fullName>
    </recommendedName>
</protein>
<evidence type="ECO:0000259" key="3">
    <source>
        <dbReference type="PROSITE" id="PS50893"/>
    </source>
</evidence>
<accession>A0A0D2M406</accession>
<dbReference type="InterPro" id="IPR027417">
    <property type="entry name" value="P-loop_NTPase"/>
</dbReference>
<dbReference type="PANTHER" id="PTHR43394">
    <property type="entry name" value="ATP-DEPENDENT PERMEASE MDL1, MITOCHONDRIAL"/>
    <property type="match status" value="1"/>
</dbReference>
<keyword evidence="5" id="KW-1185">Reference proteome</keyword>
<dbReference type="GO" id="GO:0005524">
    <property type="term" value="F:ATP binding"/>
    <property type="evidence" value="ECO:0007669"/>
    <property type="project" value="UniProtKB-KW"/>
</dbReference>
<dbReference type="EMBL" id="KN817596">
    <property type="protein sequence ID" value="KJA17923.1"/>
    <property type="molecule type" value="Genomic_DNA"/>
</dbReference>
<sequence>MNAGIIPYPHSTGNPSRGMSFELGGVNFSYPGTQKTSPALKDVSLTIQAGQLIVIVGSNGSGKSTLIRILSRLYDPTSGTVQIDGRPSEEYIVSDLHEATALLSQDNQLYPLSLHENIGLGYPDKVKDIGLVQQAAEQGGAIEFISKLKDGMSTFLEPIIQPFQINLYRNKTHVLYKEMDALRKNIDISGGERQKVVAARSFMRFQSGKIKFVAVDEPSSALDAESELKLFENLIKVRDGKTLVFVTHRFGHLTKYADQIICMKDGSVCEVGSHEELFNKDGEYPKLYKIQASAFTAQ</sequence>
<evidence type="ECO:0000256" key="1">
    <source>
        <dbReference type="ARBA" id="ARBA00022741"/>
    </source>
</evidence>
<dbReference type="OMA" id="APIWVRR"/>
<dbReference type="STRING" id="945553.A0A0D2M406"/>
<dbReference type="Gene3D" id="3.40.50.300">
    <property type="entry name" value="P-loop containing nucleotide triphosphate hydrolases"/>
    <property type="match status" value="1"/>
</dbReference>
<evidence type="ECO:0000313" key="5">
    <source>
        <dbReference type="Proteomes" id="UP000054270"/>
    </source>
</evidence>
<dbReference type="AlphaFoldDB" id="A0A0D2M406"/>
<dbReference type="OrthoDB" id="6500128at2759"/>
<dbReference type="InterPro" id="IPR003439">
    <property type="entry name" value="ABC_transporter-like_ATP-bd"/>
</dbReference>
<gene>
    <name evidence="4" type="ORF">HYPSUDRAFT_205779</name>
</gene>
<keyword evidence="1" id="KW-0547">Nucleotide-binding</keyword>
<dbReference type="SUPFAM" id="SSF52540">
    <property type="entry name" value="P-loop containing nucleoside triphosphate hydrolases"/>
    <property type="match status" value="1"/>
</dbReference>
<dbReference type="InterPro" id="IPR039421">
    <property type="entry name" value="Type_1_exporter"/>
</dbReference>
<proteinExistence type="predicted"/>
<dbReference type="Proteomes" id="UP000054270">
    <property type="component" value="Unassembled WGS sequence"/>
</dbReference>
<dbReference type="GO" id="GO:0015421">
    <property type="term" value="F:ABC-type oligopeptide transporter activity"/>
    <property type="evidence" value="ECO:0007669"/>
    <property type="project" value="TreeGrafter"/>
</dbReference>
<dbReference type="GO" id="GO:0016887">
    <property type="term" value="F:ATP hydrolysis activity"/>
    <property type="evidence" value="ECO:0007669"/>
    <property type="project" value="InterPro"/>
</dbReference>
<dbReference type="PANTHER" id="PTHR43394:SF1">
    <property type="entry name" value="ATP-BINDING CASSETTE SUB-FAMILY B MEMBER 10, MITOCHONDRIAL"/>
    <property type="match status" value="1"/>
</dbReference>
<keyword evidence="2" id="KW-0067">ATP-binding</keyword>
<evidence type="ECO:0000313" key="4">
    <source>
        <dbReference type="EMBL" id="KJA17923.1"/>
    </source>
</evidence>
<dbReference type="Pfam" id="PF00005">
    <property type="entry name" value="ABC_tran"/>
    <property type="match status" value="1"/>
</dbReference>